<organism evidence="1 2">
    <name type="scientific">Streptomyces caelestis</name>
    <dbReference type="NCBI Taxonomy" id="36816"/>
    <lineage>
        <taxon>Bacteria</taxon>
        <taxon>Bacillati</taxon>
        <taxon>Actinomycetota</taxon>
        <taxon>Actinomycetes</taxon>
        <taxon>Kitasatosporales</taxon>
        <taxon>Streptomycetaceae</taxon>
        <taxon>Streptomyces</taxon>
    </lineage>
</organism>
<protein>
    <submittedName>
        <fullName evidence="1">Uncharacterized protein</fullName>
    </submittedName>
</protein>
<dbReference type="Proteomes" id="UP000590647">
    <property type="component" value="Unassembled WGS sequence"/>
</dbReference>
<gene>
    <name evidence="1" type="ORF">HDA41_000037</name>
</gene>
<comment type="caution">
    <text evidence="1">The sequence shown here is derived from an EMBL/GenBank/DDBJ whole genome shotgun (WGS) entry which is preliminary data.</text>
</comment>
<dbReference type="RefSeq" id="WP_184979538.1">
    <property type="nucleotide sequence ID" value="NZ_JACHNE010000001.1"/>
</dbReference>
<evidence type="ECO:0000313" key="2">
    <source>
        <dbReference type="Proteomes" id="UP000590647"/>
    </source>
</evidence>
<reference evidence="1 2" key="1">
    <citation type="submission" date="2020-08" db="EMBL/GenBank/DDBJ databases">
        <title>Sequencing the genomes of 1000 actinobacteria strains.</title>
        <authorList>
            <person name="Klenk H.-P."/>
        </authorList>
    </citation>
    <scope>NUCLEOTIDE SEQUENCE [LARGE SCALE GENOMIC DNA]</scope>
    <source>
        <strain evidence="1 2">DSM 40084</strain>
    </source>
</reference>
<sequence length="230" mass="25116">MKADSQYPGPPEEDAAQLVLRLRDEYELGSDSWQNLSDGVLAELRDAGAAGTAAAVWIVRRSLAAFRWELAFWIKETGGTTTDPAAPTAEERATVQGSWHVNPFSAARGIHPYIHLIAALNLLANRPQPAVAGTVAELLELWLTAAEHDPRGVHPRTVLLLESLVACYKAAREAKSAGDTTRETPAYLADLARRRVSRPLESRRNPGMPRRFAFLTGSCDLSALARKALR</sequence>
<accession>A0A7W9LQ39</accession>
<evidence type="ECO:0000313" key="1">
    <source>
        <dbReference type="EMBL" id="MBB5792073.1"/>
    </source>
</evidence>
<dbReference type="AlphaFoldDB" id="A0A7W9LQ39"/>
<proteinExistence type="predicted"/>
<name>A0A7W9LQ39_9ACTN</name>
<keyword evidence="2" id="KW-1185">Reference proteome</keyword>
<dbReference type="EMBL" id="JACHNE010000001">
    <property type="protein sequence ID" value="MBB5792073.1"/>
    <property type="molecule type" value="Genomic_DNA"/>
</dbReference>